<gene>
    <name evidence="2" type="ORF">D8674_004333</name>
</gene>
<evidence type="ECO:0000256" key="1">
    <source>
        <dbReference type="SAM" id="MobiDB-lite"/>
    </source>
</evidence>
<organism evidence="2 3">
    <name type="scientific">Pyrus ussuriensis x Pyrus communis</name>
    <dbReference type="NCBI Taxonomy" id="2448454"/>
    <lineage>
        <taxon>Eukaryota</taxon>
        <taxon>Viridiplantae</taxon>
        <taxon>Streptophyta</taxon>
        <taxon>Embryophyta</taxon>
        <taxon>Tracheophyta</taxon>
        <taxon>Spermatophyta</taxon>
        <taxon>Magnoliopsida</taxon>
        <taxon>eudicotyledons</taxon>
        <taxon>Gunneridae</taxon>
        <taxon>Pentapetalae</taxon>
        <taxon>rosids</taxon>
        <taxon>fabids</taxon>
        <taxon>Rosales</taxon>
        <taxon>Rosaceae</taxon>
        <taxon>Amygdaloideae</taxon>
        <taxon>Maleae</taxon>
        <taxon>Pyrus</taxon>
    </lineage>
</organism>
<dbReference type="AlphaFoldDB" id="A0A5N5FJK3"/>
<reference evidence="3" key="2">
    <citation type="submission" date="2019-10" db="EMBL/GenBank/DDBJ databases">
        <title>A de novo genome assembly of a pear dwarfing rootstock.</title>
        <authorList>
            <person name="Wang F."/>
            <person name="Wang J."/>
            <person name="Li S."/>
            <person name="Zhang Y."/>
            <person name="Fang M."/>
            <person name="Ma L."/>
            <person name="Zhao Y."/>
            <person name="Jiang S."/>
        </authorList>
    </citation>
    <scope>NUCLEOTIDE SEQUENCE [LARGE SCALE GENOMIC DNA]</scope>
</reference>
<feature type="compositionally biased region" description="Low complexity" evidence="1">
    <location>
        <begin position="82"/>
        <end position="92"/>
    </location>
</feature>
<feature type="compositionally biased region" description="Pro residues" evidence="1">
    <location>
        <begin position="47"/>
        <end position="58"/>
    </location>
</feature>
<evidence type="ECO:0000313" key="2">
    <source>
        <dbReference type="EMBL" id="KAB2603328.1"/>
    </source>
</evidence>
<dbReference type="EMBL" id="SMOL01000695">
    <property type="protein sequence ID" value="KAB2603328.1"/>
    <property type="molecule type" value="Genomic_DNA"/>
</dbReference>
<reference evidence="2 3" key="3">
    <citation type="submission" date="2019-11" db="EMBL/GenBank/DDBJ databases">
        <title>A de novo genome assembly of a pear dwarfing rootstock.</title>
        <authorList>
            <person name="Wang F."/>
            <person name="Wang J."/>
            <person name="Li S."/>
            <person name="Zhang Y."/>
            <person name="Fang M."/>
            <person name="Ma L."/>
            <person name="Zhao Y."/>
            <person name="Jiang S."/>
        </authorList>
    </citation>
    <scope>NUCLEOTIDE SEQUENCE [LARGE SCALE GENOMIC DNA]</scope>
    <source>
        <strain evidence="2">S2</strain>
        <tissue evidence="2">Leaf</tissue>
    </source>
</reference>
<proteinExistence type="predicted"/>
<sequence>MQRVVKPRTLHMQRIVKPGTLWLLKIAAFMGWSLWVVEAVGECSEPPTSPSSEPPSPNQPQDLVVHQLPHSPHQPKIDSTGSPRPSQPSSCSPALCHVLGRVVHHAQHQQGLEPGKEKGFCMFGSWANLQSTRKEDEQIEKFMEF</sequence>
<reference evidence="2 3" key="1">
    <citation type="submission" date="2019-09" db="EMBL/GenBank/DDBJ databases">
        <authorList>
            <person name="Ou C."/>
        </authorList>
    </citation>
    <scope>NUCLEOTIDE SEQUENCE [LARGE SCALE GENOMIC DNA]</scope>
    <source>
        <strain evidence="2">S2</strain>
        <tissue evidence="2">Leaf</tissue>
    </source>
</reference>
<evidence type="ECO:0000313" key="3">
    <source>
        <dbReference type="Proteomes" id="UP000327157"/>
    </source>
</evidence>
<keyword evidence="3" id="KW-1185">Reference proteome</keyword>
<protein>
    <submittedName>
        <fullName evidence="2">Uncharacterized protein</fullName>
    </submittedName>
</protein>
<dbReference type="Proteomes" id="UP000327157">
    <property type="component" value="Chromosome 10"/>
</dbReference>
<feature type="region of interest" description="Disordered" evidence="1">
    <location>
        <begin position="42"/>
        <end position="92"/>
    </location>
</feature>
<comment type="caution">
    <text evidence="2">The sequence shown here is derived from an EMBL/GenBank/DDBJ whole genome shotgun (WGS) entry which is preliminary data.</text>
</comment>
<accession>A0A5N5FJK3</accession>
<name>A0A5N5FJK3_9ROSA</name>